<dbReference type="PANTHER" id="PTHR41259:SF1">
    <property type="entry name" value="DOUBLE-STRAND BREAK REPAIR RAD50 ATPASE, PUTATIVE-RELATED"/>
    <property type="match status" value="1"/>
</dbReference>
<feature type="domain" description="YhaN AAA" evidence="2">
    <location>
        <begin position="1"/>
        <end position="210"/>
    </location>
</feature>
<name>A0A4R3NZ29_9HYPH</name>
<dbReference type="Proteomes" id="UP000295097">
    <property type="component" value="Unassembled WGS sequence"/>
</dbReference>
<gene>
    <name evidence="3" type="ORF">EDC90_100992</name>
</gene>
<evidence type="ECO:0000313" key="4">
    <source>
        <dbReference type="Proteomes" id="UP000295097"/>
    </source>
</evidence>
<comment type="caution">
    <text evidence="3">The sequence shown here is derived from an EMBL/GenBank/DDBJ whole genome shotgun (WGS) entry which is preliminary data.</text>
</comment>
<dbReference type="InterPro" id="IPR027417">
    <property type="entry name" value="P-loop_NTPase"/>
</dbReference>
<evidence type="ECO:0000259" key="2">
    <source>
        <dbReference type="Pfam" id="PF13514"/>
    </source>
</evidence>
<dbReference type="Gene3D" id="3.40.50.300">
    <property type="entry name" value="P-loop containing nucleotide triphosphate hydrolases"/>
    <property type="match status" value="2"/>
</dbReference>
<evidence type="ECO:0000256" key="1">
    <source>
        <dbReference type="SAM" id="Coils"/>
    </source>
</evidence>
<sequence length="1157" mass="129797">MRFSSLDLIRYGHFSDKTISFDATAGLHIIYGPNEAGKSSALSAFSDLLFGFPDRDVRFDFLHEAKDLRVGAKILRRDGDGLSFIRRKGRKNTLLAGEAKRDVPLNDDALSPFIGGLTRQVFERVFGLDSERLRSGADDMLADGGEIGQLLFSAASGLTGLKTVGDALSVEADQIYAPRKSQNRSFYQVIDRHEAARKAERQHELNASDWKNLLKEEREIKEALETLRQRQKKRQMRISDLQRLQQLRGLLTEMDHYALSLERFSDLEGLDDTIGERMQALRLKREELRASEAEKQKQLTSMQESIAALHVDEMLLKRRDDVARLRLETALYLQARERGPESKKRLGEITQALQVEAQSLGFDSVVDLEKYCPDKMLRASIQELLEEGRELRRDEKLAGEALLESRETLERAQQQIKGERPIEPSPLRRRFDALRPDITAQADAEHLLAEIDHAERQLADDAAALRPPIRDMLSLSLAALPGLEEIKRGHEVISAALQRLQEAETTRAKYEDDLTALENALADDDHGAALPTRDDIRAVRHHRDSLWSSIEAHLGQPLEGWPERWDRAFHSALTKADDLSDRALSEAEAVARRTDSLARLEALKAKCAEAENMVAIRKEELNKAETAFSTLFAEVEIKPAEPDEMVEWRRSVESLIERRSDLVASKKRLDVLSEKRLPLQKSLLSLAEAGGVQADPTMSVAALARFVEAEIDRLSERWENARDQEARLSAAAQNVSRCEKTIERLSEHNRAFSARLASRLKQAGLSGETALAAIAAALETWSKVPDLVQKRETLRQTISTDEALIEAFEASVSELVGALVPDLTGQAPENALEVLEREISRHAERYTRRQGLTERETVLKHDLNKTKKDIENIEIDFTEVIKKLPESVDAQTLPERLSARSDLRESLQESRRRFRESSDGADEDGVRAMAGELDQVACRLEIEALSADEREDATVLETLLERRMACRQKKEALETGESAEKAAFDRQSAETEAQALARDWVALRLADRLLGAAVERYRQSRADPVLEAAAAHFKTLTRGAFTGLVQHYGADDALILSAQRESGHEVPVDGLSDGTRDQLYLALRLAFIQDYASRNEPAPLIVDDIFQTFDDARSESGLQALVNLSEVQTILFTHERSLVEIAERTLGPSVDIITLNA</sequence>
<keyword evidence="1" id="KW-0175">Coiled coil</keyword>
<dbReference type="Pfam" id="PF13514">
    <property type="entry name" value="AAA_27"/>
    <property type="match status" value="1"/>
</dbReference>
<dbReference type="AlphaFoldDB" id="A0A4R3NZ29"/>
<feature type="coiled-coil region" evidence="1">
    <location>
        <begin position="593"/>
        <end position="627"/>
    </location>
</feature>
<reference evidence="3 4" key="1">
    <citation type="submission" date="2019-03" db="EMBL/GenBank/DDBJ databases">
        <title>Freshwater and sediment microbial communities from various areas in North America, analyzing microbe dynamics in response to fracking.</title>
        <authorList>
            <person name="Lamendella R."/>
        </authorList>
    </citation>
    <scope>NUCLEOTIDE SEQUENCE [LARGE SCALE GENOMIC DNA]</scope>
    <source>
        <strain evidence="3 4">175.2</strain>
    </source>
</reference>
<feature type="coiled-coil region" evidence="1">
    <location>
        <begin position="704"/>
        <end position="748"/>
    </location>
</feature>
<dbReference type="SUPFAM" id="SSF52540">
    <property type="entry name" value="P-loop containing nucleoside triphosphate hydrolases"/>
    <property type="match status" value="1"/>
</dbReference>
<evidence type="ECO:0000313" key="3">
    <source>
        <dbReference type="EMBL" id="TCT40370.1"/>
    </source>
</evidence>
<accession>A0A4R3NZ29</accession>
<keyword evidence="4" id="KW-1185">Reference proteome</keyword>
<dbReference type="InterPro" id="IPR038734">
    <property type="entry name" value="YhaN_AAA"/>
</dbReference>
<dbReference type="RefSeq" id="WP_165972784.1">
    <property type="nucleotide sequence ID" value="NZ_SMAR01000009.1"/>
</dbReference>
<feature type="coiled-coil region" evidence="1">
    <location>
        <begin position="493"/>
        <end position="520"/>
    </location>
</feature>
<protein>
    <submittedName>
        <fullName evidence="3">Uncharacterized protein YhaN</fullName>
    </submittedName>
</protein>
<dbReference type="EMBL" id="SMAR01000009">
    <property type="protein sequence ID" value="TCT40370.1"/>
    <property type="molecule type" value="Genomic_DNA"/>
</dbReference>
<dbReference type="PANTHER" id="PTHR41259">
    <property type="entry name" value="DOUBLE-STRAND BREAK REPAIR RAD50 ATPASE, PUTATIVE-RELATED"/>
    <property type="match status" value="1"/>
</dbReference>
<proteinExistence type="predicted"/>
<organism evidence="3 4">
    <name type="scientific">Martelella mediterranea</name>
    <dbReference type="NCBI Taxonomy" id="293089"/>
    <lineage>
        <taxon>Bacteria</taxon>
        <taxon>Pseudomonadati</taxon>
        <taxon>Pseudomonadota</taxon>
        <taxon>Alphaproteobacteria</taxon>
        <taxon>Hyphomicrobiales</taxon>
        <taxon>Aurantimonadaceae</taxon>
        <taxon>Martelella</taxon>
    </lineage>
</organism>